<dbReference type="InterPro" id="IPR004107">
    <property type="entry name" value="Integrase_SAM-like_N"/>
</dbReference>
<dbReference type="Proteomes" id="UP000322927">
    <property type="component" value="Chromosome"/>
</dbReference>
<dbReference type="Pfam" id="PF02899">
    <property type="entry name" value="Phage_int_SAM_1"/>
    <property type="match status" value="1"/>
</dbReference>
<dbReference type="OrthoDB" id="7875217at2"/>
<evidence type="ECO:0000256" key="1">
    <source>
        <dbReference type="ARBA" id="ARBA00023125"/>
    </source>
</evidence>
<dbReference type="InterPro" id="IPR010998">
    <property type="entry name" value="Integrase_recombinase_N"/>
</dbReference>
<dbReference type="GO" id="GO:0015074">
    <property type="term" value="P:DNA integration"/>
    <property type="evidence" value="ECO:0007669"/>
    <property type="project" value="InterPro"/>
</dbReference>
<evidence type="ECO:0000259" key="2">
    <source>
        <dbReference type="Pfam" id="PF02899"/>
    </source>
</evidence>
<accession>A0A5P2C9W7</accession>
<gene>
    <name evidence="3" type="ORF">DEJ48_38700</name>
</gene>
<dbReference type="AlphaFoldDB" id="A0A5P2C9W7"/>
<reference evidence="3 4" key="1">
    <citation type="submission" date="2018-05" db="EMBL/GenBank/DDBJ databases">
        <title>Streptomyces venezuelae.</title>
        <authorList>
            <person name="Kim W."/>
            <person name="Lee N."/>
            <person name="Cho B.-K."/>
        </authorList>
    </citation>
    <scope>NUCLEOTIDE SEQUENCE [LARGE SCALE GENOMIC DNA]</scope>
    <source>
        <strain evidence="3 4">ATCC 14584</strain>
    </source>
</reference>
<organism evidence="3 4">
    <name type="scientific">Streptomyces venezuelae</name>
    <dbReference type="NCBI Taxonomy" id="54571"/>
    <lineage>
        <taxon>Bacteria</taxon>
        <taxon>Bacillati</taxon>
        <taxon>Actinomycetota</taxon>
        <taxon>Actinomycetes</taxon>
        <taxon>Kitasatosporales</taxon>
        <taxon>Streptomycetaceae</taxon>
        <taxon>Streptomyces</taxon>
    </lineage>
</organism>
<protein>
    <recommendedName>
        <fullName evidence="2">Integrase SAM-like N-terminal domain-containing protein</fullName>
    </recommendedName>
</protein>
<dbReference type="GO" id="GO:0003677">
    <property type="term" value="F:DNA binding"/>
    <property type="evidence" value="ECO:0007669"/>
    <property type="project" value="UniProtKB-KW"/>
</dbReference>
<evidence type="ECO:0000313" key="4">
    <source>
        <dbReference type="Proteomes" id="UP000322927"/>
    </source>
</evidence>
<feature type="domain" description="Integrase SAM-like N-terminal" evidence="2">
    <location>
        <begin position="25"/>
        <end position="110"/>
    </location>
</feature>
<dbReference type="EMBL" id="CP029192">
    <property type="protein sequence ID" value="QES39546.1"/>
    <property type="molecule type" value="Genomic_DNA"/>
</dbReference>
<keyword evidence="1" id="KW-0238">DNA-binding</keyword>
<name>A0A5P2C9W7_STRVZ</name>
<proteinExistence type="predicted"/>
<dbReference type="Gene3D" id="1.10.150.130">
    <property type="match status" value="1"/>
</dbReference>
<sequence length="308" mass="34917">MLDRVGVRDGQPFILGGDGSYDLQLNRFLRELPSWGVRAENSVLGYARDVMLLVRFLETSRYGKPIWACDGDDLRAYKRVRLWCGGPGAVSVGTWNRSMAALDKWVAWSLDAGLLQRAPFRYVDKTVMTPAGPRRVHVNAEMGQYDGVADLLWDDVRCFFDPDLMGLLPDVSVPDASRNNWQEVLDLVVEKGWKCQYSEGERVLPLPRAEAALSRPADTECPSLRVWLRADVLAIFRFYSDEEIDFDVDLRELQGQERLELFCAFLREIGRRLGKPVLMHPEGAHGHPVLGFDVEADRVVLLAEPRVK</sequence>
<evidence type="ECO:0000313" key="3">
    <source>
        <dbReference type="EMBL" id="QES39546.1"/>
    </source>
</evidence>